<dbReference type="EMBL" id="CM020618">
    <property type="protein sequence ID" value="KAK1862037.1"/>
    <property type="molecule type" value="Genomic_DNA"/>
</dbReference>
<dbReference type="Proteomes" id="UP000798662">
    <property type="component" value="Chromosome 1"/>
</dbReference>
<evidence type="ECO:0000313" key="2">
    <source>
        <dbReference type="Proteomes" id="UP000798662"/>
    </source>
</evidence>
<proteinExistence type="predicted"/>
<gene>
    <name evidence="1" type="ORF">I4F81_004613</name>
</gene>
<accession>A0ACC3BVU6</accession>
<protein>
    <submittedName>
        <fullName evidence="1">Uncharacterized protein</fullName>
    </submittedName>
</protein>
<keyword evidence="2" id="KW-1185">Reference proteome</keyword>
<reference evidence="1" key="1">
    <citation type="submission" date="2019-11" db="EMBL/GenBank/DDBJ databases">
        <title>Nori genome reveals adaptations in red seaweeds to the harsh intertidal environment.</title>
        <authorList>
            <person name="Wang D."/>
            <person name="Mao Y."/>
        </authorList>
    </citation>
    <scope>NUCLEOTIDE SEQUENCE</scope>
    <source>
        <tissue evidence="1">Gametophyte</tissue>
    </source>
</reference>
<sequence>MGTRRHAGGKRRASDADDAAAGGAAAGSAPVDDVSGQRKSRRLAAAATGTATAPPQPPLGGSSPAPTRAADGDFSPGGPTGAAAAAAAAAAASTTVAPAAASAVEPPPPADAPVANDADPAFLLSLPDDLLRVVASRLTLLDRGCLAATCRPLYDLLYEGVALGAANALLGPADDDAPAVRRWVGPCVPHVVPMPTGKHHPDTVDVVGVRFPRGEAAAQGRAALRAVTMAAETAAAKHSLPTIVAHILECHPDGVYAGCAVANRALMSKSAARTLWGIPASYEWVESCSGVERRNDYGWYIAHPLRQVLREAFHSRTPTGGSGGGGGGGGGSRPIGLVRLVADMETRRAVAARREGVRAKAATAAAAVVDRLVAERVAGGGGGSSCSSDGGGRKVSRGSAAAAAAGTAAAGATSAAGRPAYARWVQDGLYPARCAVSSYVSGSPRGRQAAATALLDDVAAVYDGLGADLHAFYDGCTRREWSFAAMQLGLAAQAPKDKTAGLDSVAAVVATLSKPRSRKSWTGKCKCCHKGQA</sequence>
<evidence type="ECO:0000313" key="1">
    <source>
        <dbReference type="EMBL" id="KAK1862037.1"/>
    </source>
</evidence>
<organism evidence="1 2">
    <name type="scientific">Pyropia yezoensis</name>
    <name type="common">Susabi-nori</name>
    <name type="synonym">Porphyra yezoensis</name>
    <dbReference type="NCBI Taxonomy" id="2788"/>
    <lineage>
        <taxon>Eukaryota</taxon>
        <taxon>Rhodophyta</taxon>
        <taxon>Bangiophyceae</taxon>
        <taxon>Bangiales</taxon>
        <taxon>Bangiaceae</taxon>
        <taxon>Pyropia</taxon>
    </lineage>
</organism>
<comment type="caution">
    <text evidence="1">The sequence shown here is derived from an EMBL/GenBank/DDBJ whole genome shotgun (WGS) entry which is preliminary data.</text>
</comment>
<name>A0ACC3BVU6_PYRYE</name>